<dbReference type="SMART" id="SM00062">
    <property type="entry name" value="PBPb"/>
    <property type="match status" value="1"/>
</dbReference>
<dbReference type="InterPro" id="IPR015168">
    <property type="entry name" value="SsuA/THI5"/>
</dbReference>
<evidence type="ECO:0000313" key="7">
    <source>
        <dbReference type="Proteomes" id="UP000656077"/>
    </source>
</evidence>
<dbReference type="GO" id="GO:0016020">
    <property type="term" value="C:membrane"/>
    <property type="evidence" value="ECO:0007669"/>
    <property type="project" value="InterPro"/>
</dbReference>
<dbReference type="AlphaFoldDB" id="A0A964RIW8"/>
<comment type="similarity">
    <text evidence="2">Belongs to the bacterial solute-binding protein SsuA/TauA family.</text>
</comment>
<proteinExistence type="inferred from homology"/>
<keyword evidence="4" id="KW-0732">Signal</keyword>
<dbReference type="EMBL" id="WSRQ01000002">
    <property type="protein sequence ID" value="MVX62510.1"/>
    <property type="molecule type" value="Genomic_DNA"/>
</dbReference>
<evidence type="ECO:0000256" key="1">
    <source>
        <dbReference type="ARBA" id="ARBA00004418"/>
    </source>
</evidence>
<dbReference type="GO" id="GO:0042626">
    <property type="term" value="F:ATPase-coupled transmembrane transporter activity"/>
    <property type="evidence" value="ECO:0007669"/>
    <property type="project" value="InterPro"/>
</dbReference>
<dbReference type="InterPro" id="IPR001638">
    <property type="entry name" value="Solute-binding_3/MltF_N"/>
</dbReference>
<dbReference type="SUPFAM" id="SSF53850">
    <property type="entry name" value="Periplasmic binding protein-like II"/>
    <property type="match status" value="1"/>
</dbReference>
<evidence type="ECO:0000256" key="4">
    <source>
        <dbReference type="ARBA" id="ARBA00022729"/>
    </source>
</evidence>
<dbReference type="PANTHER" id="PTHR30024">
    <property type="entry name" value="ALIPHATIC SULFONATES-BINDING PROTEIN-RELATED"/>
    <property type="match status" value="1"/>
</dbReference>
<comment type="caution">
    <text evidence="6">The sequence shown here is derived from an EMBL/GenBank/DDBJ whole genome shotgun (WGS) entry which is preliminary data.</text>
</comment>
<dbReference type="GO" id="GO:0042597">
    <property type="term" value="C:periplasmic space"/>
    <property type="evidence" value="ECO:0007669"/>
    <property type="project" value="UniProtKB-SubCell"/>
</dbReference>
<evidence type="ECO:0000256" key="2">
    <source>
        <dbReference type="ARBA" id="ARBA00010742"/>
    </source>
</evidence>
<dbReference type="NCBIfam" id="TIGR01728">
    <property type="entry name" value="SsuA_fam"/>
    <property type="match status" value="1"/>
</dbReference>
<comment type="subcellular location">
    <subcellularLocation>
        <location evidence="1">Periplasm</location>
    </subcellularLocation>
</comment>
<evidence type="ECO:0000259" key="5">
    <source>
        <dbReference type="SMART" id="SM00062"/>
    </source>
</evidence>
<organism evidence="6 7">
    <name type="scientific">Clostridium chromiireducens</name>
    <dbReference type="NCBI Taxonomy" id="225345"/>
    <lineage>
        <taxon>Bacteria</taxon>
        <taxon>Bacillati</taxon>
        <taxon>Bacillota</taxon>
        <taxon>Clostridia</taxon>
        <taxon>Eubacteriales</taxon>
        <taxon>Clostridiaceae</taxon>
        <taxon>Clostridium</taxon>
    </lineage>
</organism>
<dbReference type="Proteomes" id="UP000656077">
    <property type="component" value="Unassembled WGS sequence"/>
</dbReference>
<gene>
    <name evidence="6" type="ORF">GKZ28_02180</name>
</gene>
<dbReference type="InterPro" id="IPR010067">
    <property type="entry name" value="ABC_SsuA_sub-bd"/>
</dbReference>
<keyword evidence="3" id="KW-0813">Transport</keyword>
<protein>
    <submittedName>
        <fullName evidence="6">Aliphatic sulfonate ABC transporter substrate-binding protein</fullName>
    </submittedName>
</protein>
<dbReference type="Pfam" id="PF09084">
    <property type="entry name" value="NMT1"/>
    <property type="match status" value="1"/>
</dbReference>
<name>A0A964RIW8_9CLOT</name>
<feature type="domain" description="Solute-binding protein family 3/N-terminal" evidence="5">
    <location>
        <begin position="54"/>
        <end position="268"/>
    </location>
</feature>
<evidence type="ECO:0000256" key="3">
    <source>
        <dbReference type="ARBA" id="ARBA00022448"/>
    </source>
</evidence>
<evidence type="ECO:0000313" key="6">
    <source>
        <dbReference type="EMBL" id="MVX62510.1"/>
    </source>
</evidence>
<accession>A0A964RIW8</accession>
<sequence length="339" mass="36672">MMKKRLLGVIAILGIFTLNIIACGSNEKAEVKEKSSVNTVKFGFVDATGTGQITGTLGIAKDKGYIDEELSKINVKAEFVPMTGAGPAINESLAGGNLDVANLGDVPAVIGKAAGIDTELIATSGLRNAASLIVPKNSNINSVKDVKGKKIATQKGAYMHEVLLNILQNDGLTINDIQFVNMNSQNSADALTSGNVDGIVIGGVSLGKLVLSGYAKEIVDYRQNPQWNTSSYYVARTEFAKQNPEIIKAILKGLVRAKKLSEEDEQANLQQWVKAGNSEETYKYLYPKNDYVDDIAISDEVINSGKSTVEFLKKNDLIKNDIDINKWINTSYYDAVKNN</sequence>
<reference evidence="6" key="1">
    <citation type="submission" date="2019-12" db="EMBL/GenBank/DDBJ databases">
        <title>Microbes associate with the intestines of laboratory mice.</title>
        <authorList>
            <person name="Navarre W."/>
            <person name="Wong E."/>
        </authorList>
    </citation>
    <scope>NUCLEOTIDE SEQUENCE</scope>
    <source>
        <strain evidence="6">NM79_F5</strain>
    </source>
</reference>
<dbReference type="Gene3D" id="3.40.190.10">
    <property type="entry name" value="Periplasmic binding protein-like II"/>
    <property type="match status" value="2"/>
</dbReference>
<dbReference type="PANTHER" id="PTHR30024:SF42">
    <property type="entry name" value="ALIPHATIC SULFONATES-BINDING PROTEIN-RELATED"/>
    <property type="match status" value="1"/>
</dbReference>